<proteinExistence type="predicted"/>
<evidence type="ECO:0000313" key="3">
    <source>
        <dbReference type="Proteomes" id="UP000193922"/>
    </source>
</evidence>
<accession>A0A1Y1W9K9</accession>
<evidence type="ECO:0000313" key="2">
    <source>
        <dbReference type="EMBL" id="ORX69998.1"/>
    </source>
</evidence>
<dbReference type="Proteomes" id="UP000193922">
    <property type="component" value="Unassembled WGS sequence"/>
</dbReference>
<dbReference type="OrthoDB" id="10056939at2759"/>
<gene>
    <name evidence="2" type="ORF">DL89DRAFT_267233</name>
</gene>
<organism evidence="2 3">
    <name type="scientific">Linderina pennispora</name>
    <dbReference type="NCBI Taxonomy" id="61395"/>
    <lineage>
        <taxon>Eukaryota</taxon>
        <taxon>Fungi</taxon>
        <taxon>Fungi incertae sedis</taxon>
        <taxon>Zoopagomycota</taxon>
        <taxon>Kickxellomycotina</taxon>
        <taxon>Kickxellomycetes</taxon>
        <taxon>Kickxellales</taxon>
        <taxon>Kickxellaceae</taxon>
        <taxon>Linderina</taxon>
    </lineage>
</organism>
<comment type="caution">
    <text evidence="2">The sequence shown here is derived from an EMBL/GenBank/DDBJ whole genome shotgun (WGS) entry which is preliminary data.</text>
</comment>
<feature type="compositionally biased region" description="Polar residues" evidence="1">
    <location>
        <begin position="459"/>
        <end position="475"/>
    </location>
</feature>
<evidence type="ECO:0000256" key="1">
    <source>
        <dbReference type="SAM" id="MobiDB-lite"/>
    </source>
</evidence>
<dbReference type="RefSeq" id="XP_040743636.1">
    <property type="nucleotide sequence ID" value="XM_040887411.1"/>
</dbReference>
<feature type="region of interest" description="Disordered" evidence="1">
    <location>
        <begin position="425"/>
        <end position="475"/>
    </location>
</feature>
<keyword evidence="3" id="KW-1185">Reference proteome</keyword>
<reference evidence="2 3" key="1">
    <citation type="submission" date="2016-07" db="EMBL/GenBank/DDBJ databases">
        <title>Pervasive Adenine N6-methylation of Active Genes in Fungi.</title>
        <authorList>
            <consortium name="DOE Joint Genome Institute"/>
            <person name="Mondo S.J."/>
            <person name="Dannebaum R.O."/>
            <person name="Kuo R.C."/>
            <person name="Labutti K."/>
            <person name="Haridas S."/>
            <person name="Kuo A."/>
            <person name="Salamov A."/>
            <person name="Ahrendt S.R."/>
            <person name="Lipzen A."/>
            <person name="Sullivan W."/>
            <person name="Andreopoulos W.B."/>
            <person name="Clum A."/>
            <person name="Lindquist E."/>
            <person name="Daum C."/>
            <person name="Ramamoorthy G.K."/>
            <person name="Gryganskyi A."/>
            <person name="Culley D."/>
            <person name="Magnuson J.K."/>
            <person name="James T.Y."/>
            <person name="O'Malley M.A."/>
            <person name="Stajich J.E."/>
            <person name="Spatafora J.W."/>
            <person name="Visel A."/>
            <person name="Grigoriev I.V."/>
        </authorList>
    </citation>
    <scope>NUCLEOTIDE SEQUENCE [LARGE SCALE GENOMIC DNA]</scope>
    <source>
        <strain evidence="2 3">ATCC 12442</strain>
    </source>
</reference>
<dbReference type="Gene3D" id="1.10.10.60">
    <property type="entry name" value="Homeodomain-like"/>
    <property type="match status" value="1"/>
</dbReference>
<sequence length="564" mass="60244">MRFSDSEPTTPARWPNGASEGDQAFADPMLFEQTSAAGAFSHTAQASGSTSLSTPLLAPYSEQTTTAALLSGGSSTSPFLHTLPHQQPSLNCISPADLLLSISAATSAPGSTNPQVYSVPSISVSTSDELQASAGDLVPYTSAGIQAPHGSEAMVPLNMFSNLLYLNELPGSQDASSQAIANDLFANNGVLTAMSWEQPSPVQPATASPHELSVTGDESNFAELNIQTDVADSQLSDQFGWLQRGTIPLLTPQVGQATGHLYPRINIPHSPRSLPSLSPALTDTHISPSPGLLSPMAASTAAAHYHLPRENAGHTAVPVADTIRADNRILLSRAAGILQAVRPTQSGQLETQTLDPQALTAGSLSVAWNADLSVPSSPLFGGTPATHGSPLFALAPAATTNAQSIQLLGAGFSDALIDSQASFEDNTGRTVTGQPIRPTLLREDGRRNLVARDEGADNTPYSDGQQSSSRHMTTPKQRKAYYKWIIANIHHPYPEDHINSELNIDNQRTSQFRYWFANTRRRQMMLISGNRYSGVWGIRPAFERACRRVGIRIPEHIKRVPNDL</sequence>
<dbReference type="GeneID" id="63804059"/>
<feature type="region of interest" description="Disordered" evidence="1">
    <location>
        <begin position="1"/>
        <end position="23"/>
    </location>
</feature>
<dbReference type="AlphaFoldDB" id="A0A1Y1W9K9"/>
<dbReference type="EMBL" id="MCFD01000006">
    <property type="protein sequence ID" value="ORX69998.1"/>
    <property type="molecule type" value="Genomic_DNA"/>
</dbReference>
<feature type="compositionally biased region" description="Basic and acidic residues" evidence="1">
    <location>
        <begin position="440"/>
        <end position="455"/>
    </location>
</feature>
<protein>
    <submittedName>
        <fullName evidence="2">Uncharacterized protein</fullName>
    </submittedName>
</protein>
<name>A0A1Y1W9K9_9FUNG</name>